<keyword evidence="20" id="KW-1185">Reference proteome</keyword>
<evidence type="ECO:0000256" key="9">
    <source>
        <dbReference type="ARBA" id="ARBA00022801"/>
    </source>
</evidence>
<keyword evidence="16" id="KW-0325">Glycoprotein</keyword>
<evidence type="ECO:0000259" key="18">
    <source>
        <dbReference type="Pfam" id="PF01431"/>
    </source>
</evidence>
<keyword evidence="10" id="KW-0862">Zinc</keyword>
<dbReference type="Pfam" id="PF05649">
    <property type="entry name" value="Peptidase_M13_N"/>
    <property type="match status" value="1"/>
</dbReference>
<feature type="non-terminal residue" evidence="21">
    <location>
        <position position="170"/>
    </location>
</feature>
<dbReference type="SUPFAM" id="SSF55486">
    <property type="entry name" value="Metalloproteases ('zincins'), catalytic domain"/>
    <property type="match status" value="1"/>
</dbReference>
<dbReference type="InterPro" id="IPR008753">
    <property type="entry name" value="Peptidase_M13_N"/>
</dbReference>
<dbReference type="CDD" id="cd08662">
    <property type="entry name" value="M13"/>
    <property type="match status" value="1"/>
</dbReference>
<comment type="catalytic activity">
    <reaction evidence="1">
        <text>Hydrolysis of the 21-Trp-|-Val-22 bond in big endothelin to form endothelin 1.</text>
        <dbReference type="EC" id="3.4.24.71"/>
    </reaction>
</comment>
<dbReference type="PANTHER" id="PTHR11733">
    <property type="entry name" value="ZINC METALLOPROTEASE FAMILY M13 NEPRILYSIN-RELATED"/>
    <property type="match status" value="1"/>
</dbReference>
<dbReference type="InterPro" id="IPR024079">
    <property type="entry name" value="MetalloPept_cat_dom_sf"/>
</dbReference>
<evidence type="ECO:0000256" key="4">
    <source>
        <dbReference type="ARBA" id="ARBA00004250"/>
    </source>
</evidence>
<evidence type="ECO:0000313" key="21">
    <source>
        <dbReference type="RefSeq" id="XP_013855276.1"/>
    </source>
</evidence>
<comment type="cofactor">
    <cofactor evidence="2">
        <name>Zn(2+)</name>
        <dbReference type="ChEBI" id="CHEBI:29105"/>
    </cofactor>
</comment>
<evidence type="ECO:0000256" key="14">
    <source>
        <dbReference type="ARBA" id="ARBA00023136"/>
    </source>
</evidence>
<evidence type="ECO:0000256" key="1">
    <source>
        <dbReference type="ARBA" id="ARBA00001742"/>
    </source>
</evidence>
<proteinExistence type="predicted"/>
<keyword evidence="12" id="KW-0333">Golgi apparatus</keyword>
<keyword evidence="15" id="KW-1015">Disulfide bond</keyword>
<keyword evidence="11" id="KW-1133">Transmembrane helix</keyword>
<dbReference type="Pfam" id="PF01431">
    <property type="entry name" value="Peptidase_M13"/>
    <property type="match status" value="1"/>
</dbReference>
<feature type="domain" description="Peptidase M13 N-terminal" evidence="19">
    <location>
        <begin position="1"/>
        <end position="41"/>
    </location>
</feature>
<organism evidence="20 21">
    <name type="scientific">Austrofundulus limnaeus</name>
    <name type="common">Annual killifish</name>
    <dbReference type="NCBI Taxonomy" id="52670"/>
    <lineage>
        <taxon>Eukaryota</taxon>
        <taxon>Metazoa</taxon>
        <taxon>Chordata</taxon>
        <taxon>Craniata</taxon>
        <taxon>Vertebrata</taxon>
        <taxon>Euteleostomi</taxon>
        <taxon>Actinopterygii</taxon>
        <taxon>Neopterygii</taxon>
        <taxon>Teleostei</taxon>
        <taxon>Neoteleostei</taxon>
        <taxon>Acanthomorphata</taxon>
        <taxon>Ovalentaria</taxon>
        <taxon>Atherinomorphae</taxon>
        <taxon>Cyprinodontiformes</taxon>
        <taxon>Rivulidae</taxon>
        <taxon>Austrofundulus</taxon>
    </lineage>
</organism>
<name>A0A2I4AII9_AUSLI</name>
<dbReference type="GO" id="GO:0005886">
    <property type="term" value="C:plasma membrane"/>
    <property type="evidence" value="ECO:0007669"/>
    <property type="project" value="TreeGrafter"/>
</dbReference>
<dbReference type="PROSITE" id="PS51885">
    <property type="entry name" value="NEPRILYSIN"/>
    <property type="match status" value="1"/>
</dbReference>
<dbReference type="Gene3D" id="3.40.390.10">
    <property type="entry name" value="Collagenase (Catalytic Domain)"/>
    <property type="match status" value="1"/>
</dbReference>
<dbReference type="GO" id="GO:0016485">
    <property type="term" value="P:protein processing"/>
    <property type="evidence" value="ECO:0007669"/>
    <property type="project" value="TreeGrafter"/>
</dbReference>
<evidence type="ECO:0000256" key="3">
    <source>
        <dbReference type="ARBA" id="ARBA00004194"/>
    </source>
</evidence>
<dbReference type="PANTHER" id="PTHR11733:SF127">
    <property type="entry name" value="EEF1AKMT4-ECE2 READTHROUGH TRANSCRIPT PROTEIN-RELATED"/>
    <property type="match status" value="1"/>
</dbReference>
<gene>
    <name evidence="21" type="primary">LOC106511078</name>
</gene>
<dbReference type="RefSeq" id="XP_013855276.1">
    <property type="nucleotide sequence ID" value="XM_013999822.1"/>
</dbReference>
<dbReference type="GeneID" id="106511078"/>
<evidence type="ECO:0000256" key="6">
    <source>
        <dbReference type="ARBA" id="ARBA00022670"/>
    </source>
</evidence>
<keyword evidence="9" id="KW-0378">Hydrolase</keyword>
<keyword evidence="8" id="KW-0479">Metal-binding</keyword>
<dbReference type="GO" id="GO:0030658">
    <property type="term" value="C:transport vesicle membrane"/>
    <property type="evidence" value="ECO:0007669"/>
    <property type="project" value="UniProtKB-SubCell"/>
</dbReference>
<dbReference type="InterPro" id="IPR018497">
    <property type="entry name" value="Peptidase_M13_C"/>
</dbReference>
<evidence type="ECO:0000256" key="15">
    <source>
        <dbReference type="ARBA" id="ARBA00023157"/>
    </source>
</evidence>
<dbReference type="EC" id="3.4.24.71" evidence="5"/>
<evidence type="ECO:0000256" key="12">
    <source>
        <dbReference type="ARBA" id="ARBA00023034"/>
    </source>
</evidence>
<keyword evidence="17" id="KW-0968">Cytoplasmic vesicle</keyword>
<evidence type="ECO:0000256" key="8">
    <source>
        <dbReference type="ARBA" id="ARBA00022723"/>
    </source>
</evidence>
<reference evidence="21" key="1">
    <citation type="submission" date="2025-08" db="UniProtKB">
        <authorList>
            <consortium name="RefSeq"/>
        </authorList>
    </citation>
    <scope>IDENTIFICATION</scope>
</reference>
<comment type="subcellular location">
    <subcellularLocation>
        <location evidence="4">Cytoplasmic vesicle</location>
        <location evidence="4">Secretory vesicle membrane</location>
    </subcellularLocation>
    <subcellularLocation>
        <location evidence="3">Golgi apparatus membrane</location>
        <topology evidence="3">Single-pass membrane protein</topology>
    </subcellularLocation>
</comment>
<keyword evidence="14" id="KW-0472">Membrane</keyword>
<dbReference type="KEGG" id="alim:106511078"/>
<accession>A0A2I4AII9</accession>
<dbReference type="PRINTS" id="PR00786">
    <property type="entry name" value="NEPRILYSIN"/>
</dbReference>
<dbReference type="GO" id="GO:0004222">
    <property type="term" value="F:metalloendopeptidase activity"/>
    <property type="evidence" value="ECO:0007669"/>
    <property type="project" value="UniProtKB-EC"/>
</dbReference>
<evidence type="ECO:0000259" key="19">
    <source>
        <dbReference type="Pfam" id="PF05649"/>
    </source>
</evidence>
<keyword evidence="6" id="KW-0645">Protease</keyword>
<evidence type="ECO:0000256" key="13">
    <source>
        <dbReference type="ARBA" id="ARBA00023049"/>
    </source>
</evidence>
<dbReference type="OrthoDB" id="6475849at2759"/>
<evidence type="ECO:0000256" key="5">
    <source>
        <dbReference type="ARBA" id="ARBA00012316"/>
    </source>
</evidence>
<evidence type="ECO:0000256" key="16">
    <source>
        <dbReference type="ARBA" id="ARBA00023180"/>
    </source>
</evidence>
<dbReference type="Proteomes" id="UP000192220">
    <property type="component" value="Unplaced"/>
</dbReference>
<evidence type="ECO:0000256" key="7">
    <source>
        <dbReference type="ARBA" id="ARBA00022692"/>
    </source>
</evidence>
<evidence type="ECO:0000256" key="2">
    <source>
        <dbReference type="ARBA" id="ARBA00001947"/>
    </source>
</evidence>
<evidence type="ECO:0000256" key="10">
    <source>
        <dbReference type="ARBA" id="ARBA00022833"/>
    </source>
</evidence>
<sequence length="170" mass="20028">MINEIRSEFKQSLDRLSWMDDETRQAAKDKADAVYDMIGYPEFILDQKKLDDYYNWYDVPDDSFFQNMLNFYNFSARVMADHLRKAPDKDQWYMTPPTVNAYYDPTKNNIAFPAGILQAPFYNQDYPKALNFGGIGTVMGHELTHGFDDEGREYDKEGNLRPWWQNSSLE</sequence>
<keyword evidence="13" id="KW-0482">Metalloprotease</keyword>
<feature type="domain" description="Peptidase M13 C-terminal" evidence="18">
    <location>
        <begin position="100"/>
        <end position="168"/>
    </location>
</feature>
<dbReference type="STRING" id="52670.A0A2I4AII9"/>
<evidence type="ECO:0000256" key="17">
    <source>
        <dbReference type="ARBA" id="ARBA00023329"/>
    </source>
</evidence>
<dbReference type="InterPro" id="IPR000718">
    <property type="entry name" value="Peptidase_M13"/>
</dbReference>
<evidence type="ECO:0000313" key="20">
    <source>
        <dbReference type="Proteomes" id="UP000192220"/>
    </source>
</evidence>
<dbReference type="GO" id="GO:0046872">
    <property type="term" value="F:metal ion binding"/>
    <property type="evidence" value="ECO:0007669"/>
    <property type="project" value="UniProtKB-KW"/>
</dbReference>
<protein>
    <recommendedName>
        <fullName evidence="5">endothelin-converting enzyme 1</fullName>
        <ecNumber evidence="5">3.4.24.71</ecNumber>
    </recommendedName>
</protein>
<dbReference type="InterPro" id="IPR042089">
    <property type="entry name" value="Peptidase_M13_dom_2"/>
</dbReference>
<dbReference type="AlphaFoldDB" id="A0A2I4AII9"/>
<keyword evidence="7" id="KW-0812">Transmembrane</keyword>
<dbReference type="GO" id="GO:0000139">
    <property type="term" value="C:Golgi membrane"/>
    <property type="evidence" value="ECO:0007669"/>
    <property type="project" value="UniProtKB-SubCell"/>
</dbReference>
<dbReference type="InParanoid" id="A0A2I4AII9"/>
<dbReference type="Gene3D" id="1.10.1380.10">
    <property type="entry name" value="Neutral endopeptidase , domain2"/>
    <property type="match status" value="1"/>
</dbReference>
<evidence type="ECO:0000256" key="11">
    <source>
        <dbReference type="ARBA" id="ARBA00022989"/>
    </source>
</evidence>